<sequence>MTISKYTCGAFLLSLGLLTGCGEKFLEETPSDQITDANFYRTQDDAIQAVTASYSELTKEGQYNLALWGMDIMADISTTGGGGGSDGIEYTQLDDYNIPTTNTVANRLWGGCFIGLQRANLVLQKVPDITAIDPEIKKRCLGEAQFLRAKYYFDLVRAFGDVPLFTTPPSGPAAVNIPRTPAVEVYAQMEQDLAAAFENLPASYTGADLGRATKWAAAGLLAKVYITQGKKAEAAQWARQVIANSGKSLWPNYGDNFKIEKENGQESLFEVQYVSGRNGYERNNVGFAGNEFFAPRGSGTTPAGGGYGFNIPEPDFVNGYQDGDTRKAVTIWVPGDPYPAGSATPAQLPQAPGSPFGYNNKKWFIGKVNTNIWDSGLNIPVLRLADVYLILAEAVGPTAEGLEAINKVRRRAFGLPINTPSALRDLTAATPNFNDAVLRERKYELAFEFDRWFDLKRYAGTPNGLIARMTQQSAFLRTLGIQRGVPTEKNLVLPIPQSEMDANPALVQNPGY</sequence>
<proteinExistence type="inferred from homology"/>
<evidence type="ECO:0000256" key="3">
    <source>
        <dbReference type="ARBA" id="ARBA00022729"/>
    </source>
</evidence>
<accession>A0A7Y7PLP0</accession>
<comment type="caution">
    <text evidence="8">The sequence shown here is derived from an EMBL/GenBank/DDBJ whole genome shotgun (WGS) entry which is preliminary data.</text>
</comment>
<gene>
    <name evidence="8" type="ORF">HW554_02720</name>
</gene>
<evidence type="ECO:0000256" key="5">
    <source>
        <dbReference type="ARBA" id="ARBA00023237"/>
    </source>
</evidence>
<keyword evidence="5" id="KW-0998">Cell outer membrane</keyword>
<keyword evidence="4" id="KW-0472">Membrane</keyword>
<dbReference type="AlphaFoldDB" id="A0A7Y7PLP0"/>
<evidence type="ECO:0000313" key="9">
    <source>
        <dbReference type="Proteomes" id="UP000565521"/>
    </source>
</evidence>
<evidence type="ECO:0000313" key="8">
    <source>
        <dbReference type="EMBL" id="NVO30108.1"/>
    </source>
</evidence>
<evidence type="ECO:0000256" key="2">
    <source>
        <dbReference type="ARBA" id="ARBA00006275"/>
    </source>
</evidence>
<dbReference type="InterPro" id="IPR012944">
    <property type="entry name" value="SusD_RagB_dom"/>
</dbReference>
<evidence type="ECO:0000259" key="7">
    <source>
        <dbReference type="Pfam" id="PF14322"/>
    </source>
</evidence>
<evidence type="ECO:0000256" key="1">
    <source>
        <dbReference type="ARBA" id="ARBA00004442"/>
    </source>
</evidence>
<dbReference type="PROSITE" id="PS51257">
    <property type="entry name" value="PROKAR_LIPOPROTEIN"/>
    <property type="match status" value="1"/>
</dbReference>
<feature type="domain" description="SusD-like N-terminal" evidence="7">
    <location>
        <begin position="24"/>
        <end position="225"/>
    </location>
</feature>
<dbReference type="RefSeq" id="WP_176906809.1">
    <property type="nucleotide sequence ID" value="NZ_JABKAU010000003.1"/>
</dbReference>
<dbReference type="Pfam" id="PF07980">
    <property type="entry name" value="SusD_RagB"/>
    <property type="match status" value="1"/>
</dbReference>
<dbReference type="EMBL" id="JABKAU010000003">
    <property type="protein sequence ID" value="NVO30108.1"/>
    <property type="molecule type" value="Genomic_DNA"/>
</dbReference>
<dbReference type="InterPro" id="IPR011990">
    <property type="entry name" value="TPR-like_helical_dom_sf"/>
</dbReference>
<name>A0A7Y7PLP0_9BACT</name>
<comment type="similarity">
    <text evidence="2">Belongs to the SusD family.</text>
</comment>
<dbReference type="Pfam" id="PF14322">
    <property type="entry name" value="SusD-like_3"/>
    <property type="match status" value="1"/>
</dbReference>
<dbReference type="Gene3D" id="1.25.40.390">
    <property type="match status" value="1"/>
</dbReference>
<comment type="subcellular location">
    <subcellularLocation>
        <location evidence="1">Cell outer membrane</location>
    </subcellularLocation>
</comment>
<reference evidence="8 9" key="1">
    <citation type="submission" date="2020-05" db="EMBL/GenBank/DDBJ databases">
        <title>Hymenobacter terrestris sp. nov. and Hymenobacter lapidiphilus sp. nov., isolated from regoliths in Antarctica.</title>
        <authorList>
            <person name="Sedlacek I."/>
            <person name="Pantucek R."/>
            <person name="Zeman M."/>
            <person name="Holochova P."/>
            <person name="Kralova S."/>
            <person name="Stankova E."/>
            <person name="Sedo O."/>
            <person name="Micenkova L."/>
            <person name="Svec P."/>
            <person name="Gupta V."/>
            <person name="Sood U."/>
            <person name="Korpole U.S."/>
            <person name="Lal R."/>
        </authorList>
    </citation>
    <scope>NUCLEOTIDE SEQUENCE [LARGE SCALE GENOMIC DNA]</scope>
    <source>
        <strain evidence="8 9">P5342</strain>
    </source>
</reference>
<dbReference type="GO" id="GO:0009279">
    <property type="term" value="C:cell outer membrane"/>
    <property type="evidence" value="ECO:0007669"/>
    <property type="project" value="UniProtKB-SubCell"/>
</dbReference>
<keyword evidence="3" id="KW-0732">Signal</keyword>
<feature type="domain" description="RagB/SusD" evidence="6">
    <location>
        <begin position="265"/>
        <end position="512"/>
    </location>
</feature>
<protein>
    <submittedName>
        <fullName evidence="8">RagB/SusD family nutrient uptake outer membrane protein</fullName>
    </submittedName>
</protein>
<evidence type="ECO:0000259" key="6">
    <source>
        <dbReference type="Pfam" id="PF07980"/>
    </source>
</evidence>
<dbReference type="CDD" id="cd08977">
    <property type="entry name" value="SusD"/>
    <property type="match status" value="1"/>
</dbReference>
<evidence type="ECO:0000256" key="4">
    <source>
        <dbReference type="ARBA" id="ARBA00023136"/>
    </source>
</evidence>
<keyword evidence="9" id="KW-1185">Reference proteome</keyword>
<dbReference type="InterPro" id="IPR033985">
    <property type="entry name" value="SusD-like_N"/>
</dbReference>
<dbReference type="Proteomes" id="UP000565521">
    <property type="component" value="Unassembled WGS sequence"/>
</dbReference>
<organism evidence="8 9">
    <name type="scientific">Hymenobacter lapidiphilus</name>
    <dbReference type="NCBI Taxonomy" id="2608003"/>
    <lineage>
        <taxon>Bacteria</taxon>
        <taxon>Pseudomonadati</taxon>
        <taxon>Bacteroidota</taxon>
        <taxon>Cytophagia</taxon>
        <taxon>Cytophagales</taxon>
        <taxon>Hymenobacteraceae</taxon>
        <taxon>Hymenobacter</taxon>
    </lineage>
</organism>
<dbReference type="SUPFAM" id="SSF48452">
    <property type="entry name" value="TPR-like"/>
    <property type="match status" value="1"/>
</dbReference>